<sequence length="439" mass="51291">MPEVSDPDAQDNAQYIELKKLLPYEMIMKDITARSQTMTIAGHQGKHYIEFRSTKQEVQDTGKVDRDRLWVDEEPSKDHWNESRARLVGDNGLSIISLTPINGISWTYDSIFTQASYIWRSPTIVKALGLPMEEFFPTGRQDIAVIQMATDDNPTLNIEAIERLLEDFDDPDEIAVRRYGVFRQISGRVHKSYDPHIHYIDYNKYFPNGIPYEWKHVRGIDYHESRIPWSVIWLSASKDDEWFVHQEFHPAIDGAKAYTTEEICKHIIRKSGDFYYLFNLIDPLANKKQPNTGFSATEDMNRIFYQVQKNDGLGTPTYWEGWDTKDTKGRDEVRKRFKNAAMIGKPFSNVRREHGMTVNIPTLWICNTCPDVNKSIMRWSFGEWSTAGTKQVNEPKSQPQQRFSHDPITLECLAKDHRLKYYKEPEFRKIVYSRTGRPM</sequence>
<dbReference type="AlphaFoldDB" id="A0A6H2A1A3"/>
<accession>A0A6H2A1A3</accession>
<dbReference type="InterPro" id="IPR027417">
    <property type="entry name" value="P-loop_NTPase"/>
</dbReference>
<protein>
    <submittedName>
        <fullName evidence="1">Putative terminase</fullName>
    </submittedName>
</protein>
<evidence type="ECO:0000313" key="2">
    <source>
        <dbReference type="EMBL" id="QJA80458.1"/>
    </source>
</evidence>
<evidence type="ECO:0000313" key="1">
    <source>
        <dbReference type="EMBL" id="QJA53431.1"/>
    </source>
</evidence>
<organism evidence="1">
    <name type="scientific">viral metagenome</name>
    <dbReference type="NCBI Taxonomy" id="1070528"/>
    <lineage>
        <taxon>unclassified sequences</taxon>
        <taxon>metagenomes</taxon>
        <taxon>organismal metagenomes</taxon>
    </lineage>
</organism>
<dbReference type="EMBL" id="MT142423">
    <property type="protein sequence ID" value="QJA80458.1"/>
    <property type="molecule type" value="Genomic_DNA"/>
</dbReference>
<name>A0A6H2A1A3_9ZZZZ</name>
<reference evidence="1" key="1">
    <citation type="submission" date="2020-03" db="EMBL/GenBank/DDBJ databases">
        <title>The deep terrestrial virosphere.</title>
        <authorList>
            <person name="Holmfeldt K."/>
            <person name="Nilsson E."/>
            <person name="Simone D."/>
            <person name="Lopez-Fernandez M."/>
            <person name="Wu X."/>
            <person name="de Brujin I."/>
            <person name="Lundin D."/>
            <person name="Andersson A."/>
            <person name="Bertilsson S."/>
            <person name="Dopson M."/>
        </authorList>
    </citation>
    <scope>NUCLEOTIDE SEQUENCE</scope>
    <source>
        <strain evidence="2">MM415A00710</strain>
        <strain evidence="1">TM448A03536</strain>
    </source>
</reference>
<proteinExistence type="predicted"/>
<dbReference type="Gene3D" id="3.40.50.300">
    <property type="entry name" value="P-loop containing nucleotide triphosphate hydrolases"/>
    <property type="match status" value="1"/>
</dbReference>
<dbReference type="EMBL" id="MT144421">
    <property type="protein sequence ID" value="QJA53431.1"/>
    <property type="molecule type" value="Genomic_DNA"/>
</dbReference>
<gene>
    <name evidence="2" type="ORF">MM415A00710_0008</name>
    <name evidence="1" type="ORF">TM448A03536_0003</name>
</gene>